<reference evidence="1 2" key="1">
    <citation type="submission" date="2015-07" db="EMBL/GenBank/DDBJ databases">
        <title>The genome of Dufourea novaeangliae.</title>
        <authorList>
            <person name="Pan H."/>
            <person name="Kapheim K."/>
        </authorList>
    </citation>
    <scope>NUCLEOTIDE SEQUENCE [LARGE SCALE GENOMIC DNA]</scope>
    <source>
        <strain evidence="1">0120121106</strain>
        <tissue evidence="1">Whole body</tissue>
    </source>
</reference>
<name>A0A154PDB3_DUFNO</name>
<protein>
    <submittedName>
        <fullName evidence="1">Uncharacterized protein</fullName>
    </submittedName>
</protein>
<dbReference type="EMBL" id="KQ434869">
    <property type="protein sequence ID" value="KZC09374.1"/>
    <property type="molecule type" value="Genomic_DNA"/>
</dbReference>
<organism evidence="1 2">
    <name type="scientific">Dufourea novaeangliae</name>
    <name type="common">Sweat bee</name>
    <dbReference type="NCBI Taxonomy" id="178035"/>
    <lineage>
        <taxon>Eukaryota</taxon>
        <taxon>Metazoa</taxon>
        <taxon>Ecdysozoa</taxon>
        <taxon>Arthropoda</taxon>
        <taxon>Hexapoda</taxon>
        <taxon>Insecta</taxon>
        <taxon>Pterygota</taxon>
        <taxon>Neoptera</taxon>
        <taxon>Endopterygota</taxon>
        <taxon>Hymenoptera</taxon>
        <taxon>Apocrita</taxon>
        <taxon>Aculeata</taxon>
        <taxon>Apoidea</taxon>
        <taxon>Anthophila</taxon>
        <taxon>Halictidae</taxon>
        <taxon>Rophitinae</taxon>
        <taxon>Dufourea</taxon>
    </lineage>
</organism>
<accession>A0A154PDB3</accession>
<proteinExistence type="predicted"/>
<gene>
    <name evidence="1" type="ORF">WN55_11117</name>
</gene>
<sequence length="57" mass="6595">MAALRHSCQFSRVNVALKISRECVCRVNHDYSELASHRIGTYLLKYCYTHGITSMYP</sequence>
<keyword evidence="2" id="KW-1185">Reference proteome</keyword>
<evidence type="ECO:0000313" key="2">
    <source>
        <dbReference type="Proteomes" id="UP000076502"/>
    </source>
</evidence>
<dbReference type="AlphaFoldDB" id="A0A154PDB3"/>
<evidence type="ECO:0000313" key="1">
    <source>
        <dbReference type="EMBL" id="KZC09374.1"/>
    </source>
</evidence>
<dbReference type="Proteomes" id="UP000076502">
    <property type="component" value="Unassembled WGS sequence"/>
</dbReference>